<keyword evidence="1" id="KW-0812">Transmembrane</keyword>
<dbReference type="PANTHER" id="PTHR37184:SF8">
    <property type="entry name" value="CLAVATA3_ESR (CLE)-RELATED PROTEIN 27"/>
    <property type="match status" value="1"/>
</dbReference>
<dbReference type="KEGG" id="crb:17886884"/>
<evidence type="ECO:0000313" key="2">
    <source>
        <dbReference type="EMBL" id="EOA25009.1"/>
    </source>
</evidence>
<name>R0H6X0_9BRAS</name>
<reference evidence="3" key="1">
    <citation type="journal article" date="2013" name="Nat. Genet.">
        <title>The Capsella rubella genome and the genomic consequences of rapid mating system evolution.</title>
        <authorList>
            <person name="Slotte T."/>
            <person name="Hazzouri K.M."/>
            <person name="Agren J.A."/>
            <person name="Koenig D."/>
            <person name="Maumus F."/>
            <person name="Guo Y.L."/>
            <person name="Steige K."/>
            <person name="Platts A.E."/>
            <person name="Escobar J.S."/>
            <person name="Newman L.K."/>
            <person name="Wang W."/>
            <person name="Mandakova T."/>
            <person name="Vello E."/>
            <person name="Smith L.M."/>
            <person name="Henz S.R."/>
            <person name="Steffen J."/>
            <person name="Takuno S."/>
            <person name="Brandvain Y."/>
            <person name="Coop G."/>
            <person name="Andolfatto P."/>
            <person name="Hu T.T."/>
            <person name="Blanchette M."/>
            <person name="Clark R.M."/>
            <person name="Quesneville H."/>
            <person name="Nordborg M."/>
            <person name="Gaut B.S."/>
            <person name="Lysak M.A."/>
            <person name="Jenkins J."/>
            <person name="Grimwood J."/>
            <person name="Chapman J."/>
            <person name="Prochnik S."/>
            <person name="Shu S."/>
            <person name="Rokhsar D."/>
            <person name="Schmutz J."/>
            <person name="Weigel D."/>
            <person name="Wright S.I."/>
        </authorList>
    </citation>
    <scope>NUCLEOTIDE SEQUENCE [LARGE SCALE GENOMIC DNA]</scope>
    <source>
        <strain evidence="3">cv. Monte Gargano</strain>
    </source>
</reference>
<dbReference type="PANTHER" id="PTHR37184">
    <property type="entry name" value="CLAVATA3/ESR (CLE)-RELATED PROTEIN 27"/>
    <property type="match status" value="1"/>
</dbReference>
<proteinExistence type="predicted"/>
<protein>
    <submittedName>
        <fullName evidence="2">Uncharacterized protein</fullName>
    </submittedName>
</protein>
<dbReference type="STRING" id="81985.R0H6X0"/>
<dbReference type="Proteomes" id="UP000029121">
    <property type="component" value="Unassembled WGS sequence"/>
</dbReference>
<dbReference type="AlphaFoldDB" id="R0H6X0"/>
<keyword evidence="1" id="KW-0472">Membrane</keyword>
<feature type="transmembrane region" description="Helical" evidence="1">
    <location>
        <begin position="12"/>
        <end position="33"/>
    </location>
</feature>
<evidence type="ECO:0000256" key="1">
    <source>
        <dbReference type="SAM" id="Phobius"/>
    </source>
</evidence>
<accession>R0H6X0</accession>
<gene>
    <name evidence="2" type="ORF">CARUB_v10018307mg</name>
</gene>
<dbReference type="OrthoDB" id="1298458at2759"/>
<organism evidence="2 3">
    <name type="scientific">Capsella rubella</name>
    <dbReference type="NCBI Taxonomy" id="81985"/>
    <lineage>
        <taxon>Eukaryota</taxon>
        <taxon>Viridiplantae</taxon>
        <taxon>Streptophyta</taxon>
        <taxon>Embryophyta</taxon>
        <taxon>Tracheophyta</taxon>
        <taxon>Spermatophyta</taxon>
        <taxon>Magnoliopsida</taxon>
        <taxon>eudicotyledons</taxon>
        <taxon>Gunneridae</taxon>
        <taxon>Pentapetalae</taxon>
        <taxon>rosids</taxon>
        <taxon>malvids</taxon>
        <taxon>Brassicales</taxon>
        <taxon>Brassicaceae</taxon>
        <taxon>Camelineae</taxon>
        <taxon>Capsella</taxon>
    </lineage>
</organism>
<sequence>MTQYHARVWRSSLTTTLLMVILLSSLLHLFCLYSRVEAIRVSQETPAAPAKKQQQQEDLMKKYFGGAGKFPPVDSFVGKGISDSKRMVPSCPDPLHN</sequence>
<keyword evidence="3" id="KW-1185">Reference proteome</keyword>
<evidence type="ECO:0000313" key="3">
    <source>
        <dbReference type="Proteomes" id="UP000029121"/>
    </source>
</evidence>
<dbReference type="EMBL" id="KB870809">
    <property type="protein sequence ID" value="EOA25009.1"/>
    <property type="molecule type" value="Genomic_DNA"/>
</dbReference>
<dbReference type="eggNOG" id="ENOG502R7RG">
    <property type="taxonomic scope" value="Eukaryota"/>
</dbReference>
<keyword evidence="1" id="KW-1133">Transmembrane helix</keyword>
<dbReference type="InterPro" id="IPR040274">
    <property type="entry name" value="CLE27/CLE43"/>
</dbReference>